<reference evidence="6" key="1">
    <citation type="journal article" date="2019" name="Int. J. Syst. Evol. Microbiol.">
        <title>The Global Catalogue of Microorganisms (GCM) 10K type strain sequencing project: providing services to taxonomists for standard genome sequencing and annotation.</title>
        <authorList>
            <consortium name="The Broad Institute Genomics Platform"/>
            <consortium name="The Broad Institute Genome Sequencing Center for Infectious Disease"/>
            <person name="Wu L."/>
            <person name="Ma J."/>
        </authorList>
    </citation>
    <scope>NUCLEOTIDE SEQUENCE [LARGE SCALE GENOMIC DNA]</scope>
    <source>
        <strain evidence="6">KCTC 12848</strain>
    </source>
</reference>
<keyword evidence="1" id="KW-0902">Two-component regulatory system</keyword>
<evidence type="ECO:0000313" key="5">
    <source>
        <dbReference type="EMBL" id="MFD2311566.1"/>
    </source>
</evidence>
<evidence type="ECO:0000259" key="3">
    <source>
        <dbReference type="PROSITE" id="PS50110"/>
    </source>
</evidence>
<evidence type="ECO:0000313" key="6">
    <source>
        <dbReference type="Proteomes" id="UP001597425"/>
    </source>
</evidence>
<dbReference type="InterPro" id="IPR007492">
    <property type="entry name" value="LytTR_DNA-bd_dom"/>
</dbReference>
<dbReference type="PANTHER" id="PTHR37299:SF1">
    <property type="entry name" value="STAGE 0 SPORULATION PROTEIN A HOMOLOG"/>
    <property type="match status" value="1"/>
</dbReference>
<protein>
    <submittedName>
        <fullName evidence="5">LytR/AlgR family response regulator transcription factor</fullName>
    </submittedName>
</protein>
<proteinExistence type="predicted"/>
<dbReference type="Pfam" id="PF00072">
    <property type="entry name" value="Response_reg"/>
    <property type="match status" value="1"/>
</dbReference>
<name>A0ABW5ED89_9GAMM</name>
<dbReference type="RefSeq" id="WP_377535564.1">
    <property type="nucleotide sequence ID" value="NZ_JBHSIG010000001.1"/>
</dbReference>
<dbReference type="PANTHER" id="PTHR37299">
    <property type="entry name" value="TRANSCRIPTIONAL REGULATOR-RELATED"/>
    <property type="match status" value="1"/>
</dbReference>
<dbReference type="SUPFAM" id="SSF52172">
    <property type="entry name" value="CheY-like"/>
    <property type="match status" value="1"/>
</dbReference>
<sequence length="244" mass="28011">MRVLIVEDEPLAAEKLVDYLRRWRPEARVMAHLTHVQQVVDFLSGTTRLDLIFADIELSDGRIFSALEALDLPCPVIFTTSYSQYWPEAFQSQGVEYLLKPFSYKRFCQAMTNLEQLKEKLAAPFAPLASGGFRQRFMLRKSQAQEVLPVTDIRCFRASGGVVVACDRNGEHHILVESSLSLIEPQLDPEQFFRLNRSDLVHIAVIKRIEPYGKESLAVITDVLEEPLITSRNRTASFRRWLDR</sequence>
<evidence type="ECO:0000256" key="1">
    <source>
        <dbReference type="ARBA" id="ARBA00023012"/>
    </source>
</evidence>
<feature type="domain" description="Response regulatory" evidence="3">
    <location>
        <begin position="2"/>
        <end position="115"/>
    </location>
</feature>
<evidence type="ECO:0000259" key="4">
    <source>
        <dbReference type="PROSITE" id="PS50930"/>
    </source>
</evidence>
<feature type="modified residue" description="4-aspartylphosphate" evidence="2">
    <location>
        <position position="55"/>
    </location>
</feature>
<dbReference type="InterPro" id="IPR046947">
    <property type="entry name" value="LytR-like"/>
</dbReference>
<feature type="domain" description="HTH LytTR-type" evidence="4">
    <location>
        <begin position="137"/>
        <end position="244"/>
    </location>
</feature>
<accession>A0ABW5ED89</accession>
<evidence type="ECO:0000256" key="2">
    <source>
        <dbReference type="PROSITE-ProRule" id="PRU00169"/>
    </source>
</evidence>
<dbReference type="Gene3D" id="3.40.50.2300">
    <property type="match status" value="1"/>
</dbReference>
<organism evidence="5 6">
    <name type="scientific">Microbulbifer halophilus</name>
    <dbReference type="NCBI Taxonomy" id="453963"/>
    <lineage>
        <taxon>Bacteria</taxon>
        <taxon>Pseudomonadati</taxon>
        <taxon>Pseudomonadota</taxon>
        <taxon>Gammaproteobacteria</taxon>
        <taxon>Cellvibrionales</taxon>
        <taxon>Microbulbiferaceae</taxon>
        <taxon>Microbulbifer</taxon>
    </lineage>
</organism>
<dbReference type="Gene3D" id="2.40.50.1020">
    <property type="entry name" value="LytTr DNA-binding domain"/>
    <property type="match status" value="1"/>
</dbReference>
<gene>
    <name evidence="5" type="ORF">ACFSKX_14150</name>
</gene>
<dbReference type="SMART" id="SM00448">
    <property type="entry name" value="REC"/>
    <property type="match status" value="1"/>
</dbReference>
<dbReference type="PROSITE" id="PS50930">
    <property type="entry name" value="HTH_LYTTR"/>
    <property type="match status" value="1"/>
</dbReference>
<comment type="caution">
    <text evidence="5">The sequence shown here is derived from an EMBL/GenBank/DDBJ whole genome shotgun (WGS) entry which is preliminary data.</text>
</comment>
<dbReference type="Proteomes" id="UP001597425">
    <property type="component" value="Unassembled WGS sequence"/>
</dbReference>
<keyword evidence="2" id="KW-0597">Phosphoprotein</keyword>
<dbReference type="InterPro" id="IPR011006">
    <property type="entry name" value="CheY-like_superfamily"/>
</dbReference>
<dbReference type="Pfam" id="PF04397">
    <property type="entry name" value="LytTR"/>
    <property type="match status" value="1"/>
</dbReference>
<dbReference type="PROSITE" id="PS50110">
    <property type="entry name" value="RESPONSE_REGULATORY"/>
    <property type="match status" value="1"/>
</dbReference>
<keyword evidence="6" id="KW-1185">Reference proteome</keyword>
<dbReference type="EMBL" id="JBHUJD010000019">
    <property type="protein sequence ID" value="MFD2311566.1"/>
    <property type="molecule type" value="Genomic_DNA"/>
</dbReference>
<dbReference type="InterPro" id="IPR001789">
    <property type="entry name" value="Sig_transdc_resp-reg_receiver"/>
</dbReference>
<dbReference type="SMART" id="SM00850">
    <property type="entry name" value="LytTR"/>
    <property type="match status" value="1"/>
</dbReference>